<evidence type="ECO:0000256" key="8">
    <source>
        <dbReference type="ARBA" id="ARBA00022801"/>
    </source>
</evidence>
<evidence type="ECO:0000256" key="6">
    <source>
        <dbReference type="ARBA" id="ARBA00022741"/>
    </source>
</evidence>
<dbReference type="Pfam" id="PF00271">
    <property type="entry name" value="Helicase_C"/>
    <property type="match status" value="1"/>
</dbReference>
<dbReference type="InterPro" id="IPR014001">
    <property type="entry name" value="Helicase_ATP-bd"/>
</dbReference>
<dbReference type="SUPFAM" id="SSF52540">
    <property type="entry name" value="P-loop containing nucleoside triphosphate hydrolases"/>
    <property type="match status" value="2"/>
</dbReference>
<dbReference type="SMART" id="SM00487">
    <property type="entry name" value="DEXDc"/>
    <property type="match status" value="1"/>
</dbReference>
<dbReference type="AlphaFoldDB" id="A0A6J1UUD6"/>
<protein>
    <recommendedName>
        <fullName evidence="16">Chromodomain-helicase-DNA-binding protein 1-like</fullName>
    </recommendedName>
</protein>
<feature type="domain" description="Helicase C-terminal" evidence="21">
    <location>
        <begin position="340"/>
        <end position="496"/>
    </location>
</feature>
<keyword evidence="22" id="KW-1185">Reference proteome</keyword>
<evidence type="ECO:0000256" key="7">
    <source>
        <dbReference type="ARBA" id="ARBA00022763"/>
    </source>
</evidence>
<feature type="coiled-coil region" evidence="17">
    <location>
        <begin position="523"/>
        <end position="557"/>
    </location>
</feature>
<dbReference type="PROSITE" id="PS51192">
    <property type="entry name" value="HELICASE_ATP_BIND_1"/>
    <property type="match status" value="1"/>
</dbReference>
<evidence type="ECO:0000256" key="2">
    <source>
        <dbReference type="ARBA" id="ARBA00004286"/>
    </source>
</evidence>
<evidence type="ECO:0000259" key="19">
    <source>
        <dbReference type="PROSITE" id="PS51154"/>
    </source>
</evidence>
<feature type="domain" description="Macro" evidence="19">
    <location>
        <begin position="587"/>
        <end position="777"/>
    </location>
</feature>
<evidence type="ECO:0000256" key="15">
    <source>
        <dbReference type="ARBA" id="ARBA00066044"/>
    </source>
</evidence>
<evidence type="ECO:0000256" key="5">
    <source>
        <dbReference type="ARBA" id="ARBA00022553"/>
    </source>
</evidence>
<keyword evidence="11" id="KW-0234">DNA repair</keyword>
<evidence type="ECO:0000256" key="13">
    <source>
        <dbReference type="ARBA" id="ARBA00048778"/>
    </source>
</evidence>
<comment type="catalytic activity">
    <reaction evidence="13">
        <text>ATP + H2O = ADP + phosphate + H(+)</text>
        <dbReference type="Rhea" id="RHEA:13065"/>
        <dbReference type="ChEBI" id="CHEBI:15377"/>
        <dbReference type="ChEBI" id="CHEBI:15378"/>
        <dbReference type="ChEBI" id="CHEBI:30616"/>
        <dbReference type="ChEBI" id="CHEBI:43474"/>
        <dbReference type="ChEBI" id="CHEBI:456216"/>
    </reaction>
    <physiologicalReaction direction="left-to-right" evidence="13">
        <dbReference type="Rhea" id="RHEA:13066"/>
    </physiologicalReaction>
</comment>
<keyword evidence="10 17" id="KW-0175">Coiled coil</keyword>
<dbReference type="PANTHER" id="PTHR47157">
    <property type="entry name" value="CHROMODOMAIN-HELICASE-DNA-BINDING PROTEIN 1-LIKE"/>
    <property type="match status" value="1"/>
</dbReference>
<keyword evidence="6" id="KW-0547">Nucleotide-binding</keyword>
<evidence type="ECO:0000256" key="1">
    <source>
        <dbReference type="ARBA" id="ARBA00004123"/>
    </source>
</evidence>
<dbReference type="Gene3D" id="3.40.220.10">
    <property type="entry name" value="Leucine Aminopeptidase, subunit E, domain 1"/>
    <property type="match status" value="1"/>
</dbReference>
<gene>
    <name evidence="23" type="primary">CHD1L</name>
</gene>
<keyword evidence="7" id="KW-0227">DNA damage</keyword>
<feature type="domain" description="Helicase ATP-binding" evidence="20">
    <location>
        <begin position="48"/>
        <end position="212"/>
    </location>
</feature>
<evidence type="ECO:0000256" key="9">
    <source>
        <dbReference type="ARBA" id="ARBA00022840"/>
    </source>
</evidence>
<dbReference type="GeneID" id="113417206"/>
<dbReference type="GO" id="GO:0005634">
    <property type="term" value="C:nucleus"/>
    <property type="evidence" value="ECO:0007669"/>
    <property type="project" value="UniProtKB-SubCell"/>
</dbReference>
<dbReference type="InterPro" id="IPR038718">
    <property type="entry name" value="SNF2-like_sf"/>
</dbReference>
<dbReference type="FunFam" id="3.40.50.300:FF:000607">
    <property type="entry name" value="chromodomain-helicase-DNA-binding protein 1-like isoform X1"/>
    <property type="match status" value="1"/>
</dbReference>
<dbReference type="GO" id="GO:0005694">
    <property type="term" value="C:chromosome"/>
    <property type="evidence" value="ECO:0007669"/>
    <property type="project" value="UniProtKB-SubCell"/>
</dbReference>
<keyword evidence="8" id="KW-0378">Hydrolase</keyword>
<dbReference type="PROSITE" id="PS51154">
    <property type="entry name" value="MACRO"/>
    <property type="match status" value="1"/>
</dbReference>
<dbReference type="InterPro" id="IPR031053">
    <property type="entry name" value="ALC1"/>
</dbReference>
<evidence type="ECO:0000256" key="3">
    <source>
        <dbReference type="ARBA" id="ARBA00007025"/>
    </source>
</evidence>
<sequence length="777" mass="88395">MSCFFQTVSNKYKSRQGSESIIEEQLRQWGLTAIHLRPYQIKGVNWLISCYETGHGCILGDEMGLGKTCQTICLLVFLSGKLQRRPFMIICPLSVLNNWRDELKRFSPSLSTVIYSGGKEERAELQQDLKSNHGFHILLTTYEMCLKDAAFLKRFNWTCLVVDEAQRLKNQDSLLHKTLTEYSTDFRLLLTGTPIQNNLQELYSMLAFIEPVIFPKQLADEFVCYYHKIEKDTETVKELHSLLQPLLLRRVKAEVSEEIPKKVEVVLYHGMSALQKKLYKALLMKDLDAFENESGKKAKLQNVLIQLRKCVAHPYLFIGVEPEPFVVGDHLIEASGKLNLLDKLLSFLYVGKHRVLLFSQMTQMLDILQDYMDYRGYSYERLDGSVRGEERHLAINNFAQQPIFVFLLSTKAGGVGINLTAADTVIFVDSDFNPQNDVQAAARAHRIGQKKPVKIIRLIGRDTVEEIIYRRAIAKLQLTNTVIEGGQFALGAQKTRDTSDVQVLLMTADMGPSKKRKLSPEELEVLQKKNQEAAAKKARLREEKRQRAAEIEQQKKIALWEANHYQSCCLESEESSEEEEEEEEKGQLDLEYKDPEETSIKYIVGDVTHPIVGDEDAIIVHCVDDSGHWGRGGLFTALGNRSDQPKKIYELAGKMKDLALGGALLFCIDDKESRNKGTDLLALIVAQHRDHSNNLSGIKLPALEKGLKKIYQEAKKRNASIHLPRIGYSIKGFNWYGTERLIRKYLGSRGIPTYVYYFPRIKACSSSKESTVAILQS</sequence>
<feature type="region of interest" description="Disordered" evidence="18">
    <location>
        <begin position="570"/>
        <end position="591"/>
    </location>
</feature>
<dbReference type="PANTHER" id="PTHR47157:SF1">
    <property type="entry name" value="CHROMODOMAIN-HELICASE-DNA-BINDING PROTEIN 1-LIKE"/>
    <property type="match status" value="1"/>
</dbReference>
<evidence type="ECO:0000313" key="23">
    <source>
        <dbReference type="RefSeq" id="XP_026531249.1"/>
    </source>
</evidence>
<dbReference type="SMART" id="SM00490">
    <property type="entry name" value="HELICc"/>
    <property type="match status" value="1"/>
</dbReference>
<evidence type="ECO:0000259" key="20">
    <source>
        <dbReference type="PROSITE" id="PS51192"/>
    </source>
</evidence>
<comment type="similarity">
    <text evidence="3">Belongs to the SNF2/RAD54 helicase family.</text>
</comment>
<evidence type="ECO:0000256" key="14">
    <source>
        <dbReference type="ARBA" id="ARBA00053075"/>
    </source>
</evidence>
<evidence type="ECO:0000256" key="10">
    <source>
        <dbReference type="ARBA" id="ARBA00023054"/>
    </source>
</evidence>
<comment type="function">
    <text evidence="14">ATP-dependent chromatin remodeler that mediates chromatin-remodeling following DNA damage. Recruited to DNA damage sites through interaction with poly-ADP-ribose: specifically recognizes and binds histones that are poly-ADP-ribosylated on serine residues in response to DNA damage. Poly-ADP-ribose-binding activates the ATP-dependent chromatin remodeler activity, thereby regulating chromatin during DNA repair. Catalyzes nucleosome sliding away from DNA breaks in an ATP-dependent manner. Chromatin remodeling activity promotes PARP2 removal from chromatin.</text>
</comment>
<dbReference type="Gene3D" id="3.40.50.300">
    <property type="entry name" value="P-loop containing nucleotide triphosphate hydrolases"/>
    <property type="match status" value="1"/>
</dbReference>
<dbReference type="InterPro" id="IPR049730">
    <property type="entry name" value="SNF2/RAD54-like_C"/>
</dbReference>
<evidence type="ECO:0000313" key="22">
    <source>
        <dbReference type="Proteomes" id="UP000504612"/>
    </source>
</evidence>
<organism evidence="22 23">
    <name type="scientific">Notechis scutatus</name>
    <name type="common">mainland tiger snake</name>
    <dbReference type="NCBI Taxonomy" id="8663"/>
    <lineage>
        <taxon>Eukaryota</taxon>
        <taxon>Metazoa</taxon>
        <taxon>Chordata</taxon>
        <taxon>Craniata</taxon>
        <taxon>Vertebrata</taxon>
        <taxon>Euteleostomi</taxon>
        <taxon>Lepidosauria</taxon>
        <taxon>Squamata</taxon>
        <taxon>Bifurcata</taxon>
        <taxon>Unidentata</taxon>
        <taxon>Episquamata</taxon>
        <taxon>Toxicofera</taxon>
        <taxon>Serpentes</taxon>
        <taxon>Colubroidea</taxon>
        <taxon>Elapidae</taxon>
        <taxon>Hydrophiinae</taxon>
        <taxon>Notechis</taxon>
    </lineage>
</organism>
<dbReference type="CDD" id="cd03331">
    <property type="entry name" value="Macro_Poa1p-like_SNF2"/>
    <property type="match status" value="1"/>
</dbReference>
<keyword evidence="5" id="KW-0597">Phosphoprotein</keyword>
<keyword evidence="9" id="KW-0067">ATP-binding</keyword>
<dbReference type="GO" id="GO:0006338">
    <property type="term" value="P:chromatin remodeling"/>
    <property type="evidence" value="ECO:0007669"/>
    <property type="project" value="InterPro"/>
</dbReference>
<evidence type="ECO:0000256" key="12">
    <source>
        <dbReference type="ARBA" id="ARBA00023242"/>
    </source>
</evidence>
<dbReference type="GO" id="GO:0006281">
    <property type="term" value="P:DNA repair"/>
    <property type="evidence" value="ECO:0007669"/>
    <property type="project" value="UniProtKB-KW"/>
</dbReference>
<dbReference type="GO" id="GO:0016787">
    <property type="term" value="F:hydrolase activity"/>
    <property type="evidence" value="ECO:0007669"/>
    <property type="project" value="UniProtKB-KW"/>
</dbReference>
<dbReference type="PROSITE" id="PS51194">
    <property type="entry name" value="HELICASE_CTER"/>
    <property type="match status" value="1"/>
</dbReference>
<keyword evidence="4" id="KW-0158">Chromosome</keyword>
<dbReference type="Gene3D" id="3.40.50.10810">
    <property type="entry name" value="Tandem AAA-ATPase domain"/>
    <property type="match status" value="1"/>
</dbReference>
<dbReference type="InterPro" id="IPR001650">
    <property type="entry name" value="Helicase_C-like"/>
</dbReference>
<dbReference type="CTD" id="9557"/>
<dbReference type="Proteomes" id="UP000504612">
    <property type="component" value="Unplaced"/>
</dbReference>
<dbReference type="FunFam" id="3.40.220.10:FF:000004">
    <property type="entry name" value="chromodomain-helicase-DNA-binding protein 1-like isoform X1"/>
    <property type="match status" value="1"/>
</dbReference>
<dbReference type="InterPro" id="IPR002589">
    <property type="entry name" value="Macro_dom"/>
</dbReference>
<dbReference type="InterPro" id="IPR043472">
    <property type="entry name" value="Macro_dom-like"/>
</dbReference>
<dbReference type="CDD" id="cd18793">
    <property type="entry name" value="SF2_C_SNF"/>
    <property type="match status" value="1"/>
</dbReference>
<evidence type="ECO:0000256" key="17">
    <source>
        <dbReference type="SAM" id="Coils"/>
    </source>
</evidence>
<evidence type="ECO:0000256" key="18">
    <source>
        <dbReference type="SAM" id="MobiDB-lite"/>
    </source>
</evidence>
<dbReference type="Pfam" id="PF00176">
    <property type="entry name" value="SNF2-rel_dom"/>
    <property type="match status" value="1"/>
</dbReference>
<proteinExistence type="inferred from homology"/>
<evidence type="ECO:0000256" key="16">
    <source>
        <dbReference type="ARBA" id="ARBA00074084"/>
    </source>
</evidence>
<evidence type="ECO:0000256" key="4">
    <source>
        <dbReference type="ARBA" id="ARBA00022454"/>
    </source>
</evidence>
<accession>A0A6J1UUD6</accession>
<dbReference type="SUPFAM" id="SSF52949">
    <property type="entry name" value="Macro domain-like"/>
    <property type="match status" value="1"/>
</dbReference>
<name>A0A6J1UUD6_9SAUR</name>
<dbReference type="InterPro" id="IPR000330">
    <property type="entry name" value="SNF2_N"/>
</dbReference>
<evidence type="ECO:0000259" key="21">
    <source>
        <dbReference type="PROSITE" id="PS51194"/>
    </source>
</evidence>
<dbReference type="GO" id="GO:0005524">
    <property type="term" value="F:ATP binding"/>
    <property type="evidence" value="ECO:0007669"/>
    <property type="project" value="UniProtKB-KW"/>
</dbReference>
<reference evidence="23" key="1">
    <citation type="submission" date="2025-08" db="UniProtKB">
        <authorList>
            <consortium name="RefSeq"/>
        </authorList>
    </citation>
    <scope>IDENTIFICATION</scope>
</reference>
<keyword evidence="12" id="KW-0539">Nucleus</keyword>
<dbReference type="GO" id="GO:0003678">
    <property type="term" value="F:DNA helicase activity"/>
    <property type="evidence" value="ECO:0007669"/>
    <property type="project" value="InterPro"/>
</dbReference>
<comment type="subunit">
    <text evidence="15">Interacts with nucleosomes; interacts with the acidic patch of histones. Interacts (via macro domain) with PARP1; interacts only when PARP1 is poly-ADP-ribosylated (PARylated). Interacts with CIAO1.</text>
</comment>
<dbReference type="RefSeq" id="XP_026531249.1">
    <property type="nucleotide sequence ID" value="XM_026675464.1"/>
</dbReference>
<feature type="compositionally biased region" description="Acidic residues" evidence="18">
    <location>
        <begin position="571"/>
        <end position="584"/>
    </location>
</feature>
<evidence type="ECO:0000256" key="11">
    <source>
        <dbReference type="ARBA" id="ARBA00023204"/>
    </source>
</evidence>
<comment type="subcellular location">
    <subcellularLocation>
        <location evidence="2">Chromosome</location>
    </subcellularLocation>
    <subcellularLocation>
        <location evidence="1">Nucleus</location>
    </subcellularLocation>
</comment>
<dbReference type="FunFam" id="3.40.50.10810:FF:000037">
    <property type="entry name" value="chromodomain-helicase-DNA-binding protein 1-like isoform X1"/>
    <property type="match status" value="1"/>
</dbReference>
<dbReference type="InterPro" id="IPR027417">
    <property type="entry name" value="P-loop_NTPase"/>
</dbReference>